<dbReference type="SMART" id="SM00760">
    <property type="entry name" value="Bac_DnaA_C"/>
    <property type="match status" value="1"/>
</dbReference>
<dbReference type="Pfam" id="PF08299">
    <property type="entry name" value="Bac_DnaA_C"/>
    <property type="match status" value="1"/>
</dbReference>
<evidence type="ECO:0000259" key="1">
    <source>
        <dbReference type="SMART" id="SM00760"/>
    </source>
</evidence>
<dbReference type="OrthoDB" id="8480222at2"/>
<dbReference type="GO" id="GO:0006275">
    <property type="term" value="P:regulation of DNA replication"/>
    <property type="evidence" value="ECO:0007669"/>
    <property type="project" value="InterPro"/>
</dbReference>
<protein>
    <recommendedName>
        <fullName evidence="1">Chromosomal replication initiator DnaA C-terminal domain-containing protein</fullName>
    </recommendedName>
</protein>
<dbReference type="GO" id="GO:0005524">
    <property type="term" value="F:ATP binding"/>
    <property type="evidence" value="ECO:0007669"/>
    <property type="project" value="InterPro"/>
</dbReference>
<feature type="domain" description="Chromosomal replication initiator DnaA C-terminal" evidence="1">
    <location>
        <begin position="22"/>
        <end position="91"/>
    </location>
</feature>
<dbReference type="GO" id="GO:0003688">
    <property type="term" value="F:DNA replication origin binding"/>
    <property type="evidence" value="ECO:0007669"/>
    <property type="project" value="TreeGrafter"/>
</dbReference>
<dbReference type="PANTHER" id="PTHR30050">
    <property type="entry name" value="CHROMOSOMAL REPLICATION INITIATOR PROTEIN DNAA"/>
    <property type="match status" value="1"/>
</dbReference>
<dbReference type="RefSeq" id="WP_114644219.1">
    <property type="nucleotide sequence ID" value="NZ_QQNH01000001.1"/>
</dbReference>
<organism evidence="2 3">
    <name type="scientific">Pelagibacterium lacus</name>
    <dbReference type="NCBI Taxonomy" id="2282655"/>
    <lineage>
        <taxon>Bacteria</taxon>
        <taxon>Pseudomonadati</taxon>
        <taxon>Pseudomonadota</taxon>
        <taxon>Alphaproteobacteria</taxon>
        <taxon>Hyphomicrobiales</taxon>
        <taxon>Devosiaceae</taxon>
        <taxon>Pelagibacterium</taxon>
    </lineage>
</organism>
<dbReference type="GO" id="GO:0006270">
    <property type="term" value="P:DNA replication initiation"/>
    <property type="evidence" value="ECO:0007669"/>
    <property type="project" value="InterPro"/>
</dbReference>
<comment type="caution">
    <text evidence="2">The sequence shown here is derived from an EMBL/GenBank/DDBJ whole genome shotgun (WGS) entry which is preliminary data.</text>
</comment>
<dbReference type="Proteomes" id="UP000253759">
    <property type="component" value="Unassembled WGS sequence"/>
</dbReference>
<name>A0A369WAS8_9HYPH</name>
<dbReference type="AlphaFoldDB" id="A0A369WAS8"/>
<dbReference type="CDD" id="cd06571">
    <property type="entry name" value="Bac_DnaA_C"/>
    <property type="match status" value="1"/>
</dbReference>
<accession>A0A369WAS8</accession>
<dbReference type="GO" id="GO:0005886">
    <property type="term" value="C:plasma membrane"/>
    <property type="evidence" value="ECO:0007669"/>
    <property type="project" value="TreeGrafter"/>
</dbReference>
<dbReference type="Gene3D" id="1.10.1750.10">
    <property type="match status" value="1"/>
</dbReference>
<evidence type="ECO:0000313" key="2">
    <source>
        <dbReference type="EMBL" id="RDE10500.1"/>
    </source>
</evidence>
<dbReference type="PANTHER" id="PTHR30050:SF5">
    <property type="entry name" value="DNAA REGULATORY INACTIVATOR HDA"/>
    <property type="match status" value="1"/>
</dbReference>
<keyword evidence="3" id="KW-1185">Reference proteome</keyword>
<proteinExistence type="predicted"/>
<dbReference type="EMBL" id="QQNH01000001">
    <property type="protein sequence ID" value="RDE10500.1"/>
    <property type="molecule type" value="Genomic_DNA"/>
</dbReference>
<evidence type="ECO:0000313" key="3">
    <source>
        <dbReference type="Proteomes" id="UP000253759"/>
    </source>
</evidence>
<dbReference type="SUPFAM" id="SSF48295">
    <property type="entry name" value="TrpR-like"/>
    <property type="match status" value="1"/>
</dbReference>
<gene>
    <name evidence="2" type="ORF">DVH29_00675</name>
</gene>
<reference evidence="3" key="1">
    <citation type="submission" date="2018-07" db="EMBL/GenBank/DDBJ databases">
        <authorList>
            <person name="Liu B.-T."/>
            <person name="Du Z."/>
        </authorList>
    </citation>
    <scope>NUCLEOTIDE SEQUENCE [LARGE SCALE GENOMIC DNA]</scope>
    <source>
        <strain evidence="3">XYN52</strain>
    </source>
</reference>
<sequence length="136" mass="14858">MVILHSAERHAKHSISARQGRTCRAIVRAVAGMTGTRHDDFFARSRCPMPTAHARQTAMYLCHVLTGLTMTQVGRYFGRDRTTVAHACAVVEDLRDDPVFDAALDAIERRVTARRCASPATSTTGAAGEARHHGQC</sequence>
<dbReference type="InterPro" id="IPR010921">
    <property type="entry name" value="Trp_repressor/repl_initiator"/>
</dbReference>
<dbReference type="InterPro" id="IPR013159">
    <property type="entry name" value="DnaA_C"/>
</dbReference>